<comment type="subcellular location">
    <subcellularLocation>
        <location evidence="1">Mitochondrion</location>
    </subcellularLocation>
</comment>
<keyword evidence="6" id="KW-1185">Reference proteome</keyword>
<feature type="domain" description="TACO1/YebC-like second and third" evidence="3">
    <location>
        <begin position="111"/>
        <end position="271"/>
    </location>
</feature>
<dbReference type="InterPro" id="IPR049083">
    <property type="entry name" value="TACO1_YebC_N"/>
</dbReference>
<dbReference type="GO" id="GO:0005739">
    <property type="term" value="C:mitochondrion"/>
    <property type="evidence" value="ECO:0007669"/>
    <property type="project" value="UniProtKB-SubCell"/>
</dbReference>
<sequence length="274" mass="29575">MFSLRSRILLVPRPTRIRPLSTSSPACSGHNKWSKIQQKKGVNDQRRGQVYARASRDIMVAARNGGSTDPERNVALFNAVKKARADGVPKANIESALQKAAGGKDGAGQLITYEALAHGSVGLIIECLTDNGNRTLHKTREILNEHNARFATVGFMFQHKGRVRVALDKQSAESGGVDRLLEETLAAGAEDFDQNPGSGEDVEVEILCAPNALGKITNAVTQSGLAQGLLSCELIYAPTEDPVEDDELSSTVKGLVSDLEENEDTLRVWTTLDL</sequence>
<proteinExistence type="inferred from homology"/>
<evidence type="ECO:0000259" key="4">
    <source>
        <dbReference type="Pfam" id="PF20772"/>
    </source>
</evidence>
<dbReference type="Proteomes" id="UP001201163">
    <property type="component" value="Unassembled WGS sequence"/>
</dbReference>
<reference evidence="5" key="1">
    <citation type="submission" date="2022-01" db="EMBL/GenBank/DDBJ databases">
        <title>Comparative genomics reveals a dynamic genome evolution in the ectomycorrhizal milk-cap (Lactarius) mushrooms.</title>
        <authorList>
            <consortium name="DOE Joint Genome Institute"/>
            <person name="Lebreton A."/>
            <person name="Tang N."/>
            <person name="Kuo A."/>
            <person name="LaButti K."/>
            <person name="Drula E."/>
            <person name="Barry K."/>
            <person name="Clum A."/>
            <person name="Lipzen A."/>
            <person name="Mousain D."/>
            <person name="Ng V."/>
            <person name="Wang R."/>
            <person name="Wang X."/>
            <person name="Dai Y."/>
            <person name="Henrissat B."/>
            <person name="Grigoriev I.V."/>
            <person name="Guerin-Laguette A."/>
            <person name="Yu F."/>
            <person name="Martin F.M."/>
        </authorList>
    </citation>
    <scope>NUCLEOTIDE SEQUENCE</scope>
    <source>
        <strain evidence="5">QP</strain>
    </source>
</reference>
<evidence type="ECO:0000313" key="6">
    <source>
        <dbReference type="Proteomes" id="UP001201163"/>
    </source>
</evidence>
<dbReference type="FunFam" id="1.10.10.200:FF:000002">
    <property type="entry name" value="Probable transcriptional regulatory protein CLM62_37755"/>
    <property type="match status" value="1"/>
</dbReference>
<dbReference type="InterPro" id="IPR029072">
    <property type="entry name" value="YebC-like"/>
</dbReference>
<feature type="domain" description="TACO1/YebC-like N-terminal" evidence="4">
    <location>
        <begin position="31"/>
        <end position="102"/>
    </location>
</feature>
<dbReference type="AlphaFoldDB" id="A0AAD4LSJ2"/>
<dbReference type="InterPro" id="IPR048300">
    <property type="entry name" value="TACO1_YebC-like_2nd/3rd_dom"/>
</dbReference>
<dbReference type="PANTHER" id="PTHR12532">
    <property type="entry name" value="TRANSLATIONAL ACTIVATOR OF CYTOCHROME C OXIDASE 1"/>
    <property type="match status" value="1"/>
</dbReference>
<dbReference type="InterPro" id="IPR026564">
    <property type="entry name" value="Transcrip_reg_TACO1-like_dom3"/>
</dbReference>
<dbReference type="Pfam" id="PF20772">
    <property type="entry name" value="TACO1_YebC_N"/>
    <property type="match status" value="1"/>
</dbReference>
<gene>
    <name evidence="5" type="ORF">EDB92DRAFT_1788228</name>
</gene>
<protein>
    <submittedName>
        <fullName evidence="5">YebC-like protein</fullName>
    </submittedName>
</protein>
<comment type="caution">
    <text evidence="5">The sequence shown here is derived from an EMBL/GenBank/DDBJ whole genome shotgun (WGS) entry which is preliminary data.</text>
</comment>
<dbReference type="HAMAP" id="MF_00693">
    <property type="entry name" value="Transcrip_reg_TACO1"/>
    <property type="match status" value="1"/>
</dbReference>
<name>A0AAD4LSJ2_9AGAM</name>
<dbReference type="PANTHER" id="PTHR12532:SF0">
    <property type="entry name" value="TRANSLATIONAL ACTIVATOR OF CYTOCHROME C OXIDASE 1"/>
    <property type="match status" value="1"/>
</dbReference>
<evidence type="ECO:0000256" key="1">
    <source>
        <dbReference type="ARBA" id="ARBA00004173"/>
    </source>
</evidence>
<dbReference type="InterPro" id="IPR017856">
    <property type="entry name" value="Integrase-like_N"/>
</dbReference>
<evidence type="ECO:0000259" key="3">
    <source>
        <dbReference type="Pfam" id="PF01709"/>
    </source>
</evidence>
<dbReference type="Gene3D" id="1.10.10.200">
    <property type="match status" value="1"/>
</dbReference>
<comment type="similarity">
    <text evidence="2">Belongs to the TACO1 family.</text>
</comment>
<organism evidence="5 6">
    <name type="scientific">Lactarius akahatsu</name>
    <dbReference type="NCBI Taxonomy" id="416441"/>
    <lineage>
        <taxon>Eukaryota</taxon>
        <taxon>Fungi</taxon>
        <taxon>Dikarya</taxon>
        <taxon>Basidiomycota</taxon>
        <taxon>Agaricomycotina</taxon>
        <taxon>Agaricomycetes</taxon>
        <taxon>Russulales</taxon>
        <taxon>Russulaceae</taxon>
        <taxon>Lactarius</taxon>
    </lineage>
</organism>
<dbReference type="EMBL" id="JAKELL010000001">
    <property type="protein sequence ID" value="KAH9001727.1"/>
    <property type="molecule type" value="Genomic_DNA"/>
</dbReference>
<accession>A0AAD4LSJ2</accession>
<evidence type="ECO:0000313" key="5">
    <source>
        <dbReference type="EMBL" id="KAH9001727.1"/>
    </source>
</evidence>
<dbReference type="InterPro" id="IPR002876">
    <property type="entry name" value="Transcrip_reg_TACO1-like"/>
</dbReference>
<dbReference type="Gene3D" id="3.30.70.980">
    <property type="match status" value="2"/>
</dbReference>
<evidence type="ECO:0000256" key="2">
    <source>
        <dbReference type="ARBA" id="ARBA00008724"/>
    </source>
</evidence>
<dbReference type="SUPFAM" id="SSF75625">
    <property type="entry name" value="YebC-like"/>
    <property type="match status" value="1"/>
</dbReference>
<dbReference type="Pfam" id="PF01709">
    <property type="entry name" value="Transcrip_reg"/>
    <property type="match status" value="1"/>
</dbReference>